<evidence type="ECO:0000313" key="2">
    <source>
        <dbReference type="Proteomes" id="UP000334019"/>
    </source>
</evidence>
<proteinExistence type="predicted"/>
<dbReference type="SUPFAM" id="SSF55961">
    <property type="entry name" value="Bet v1-like"/>
    <property type="match status" value="1"/>
</dbReference>
<reference evidence="1 2" key="1">
    <citation type="submission" date="2019-11" db="EMBL/GenBank/DDBJ databases">
        <authorList>
            <person name="He Y."/>
        </authorList>
    </citation>
    <scope>NUCLEOTIDE SEQUENCE [LARGE SCALE GENOMIC DNA]</scope>
    <source>
        <strain evidence="1 2">SCSIO 58843</strain>
    </source>
</reference>
<evidence type="ECO:0008006" key="3">
    <source>
        <dbReference type="Google" id="ProtNLM"/>
    </source>
</evidence>
<dbReference type="EMBL" id="CP045851">
    <property type="protein sequence ID" value="QGG94620.1"/>
    <property type="molecule type" value="Genomic_DNA"/>
</dbReference>
<dbReference type="Proteomes" id="UP000334019">
    <property type="component" value="Chromosome"/>
</dbReference>
<accession>A0A5Q2RL88</accession>
<organism evidence="1 2">
    <name type="scientific">Actinomarinicola tropica</name>
    <dbReference type="NCBI Taxonomy" id="2789776"/>
    <lineage>
        <taxon>Bacteria</taxon>
        <taxon>Bacillati</taxon>
        <taxon>Actinomycetota</taxon>
        <taxon>Acidimicrobiia</taxon>
        <taxon>Acidimicrobiales</taxon>
        <taxon>Iamiaceae</taxon>
        <taxon>Actinomarinicola</taxon>
    </lineage>
</organism>
<dbReference type="KEGG" id="atq:GH723_05580"/>
<name>A0A5Q2RL88_9ACTN</name>
<dbReference type="Gene3D" id="3.30.530.20">
    <property type="match status" value="1"/>
</dbReference>
<protein>
    <recommendedName>
        <fullName evidence="3">SRPBCC family protein</fullName>
    </recommendedName>
</protein>
<evidence type="ECO:0000313" key="1">
    <source>
        <dbReference type="EMBL" id="QGG94620.1"/>
    </source>
</evidence>
<dbReference type="InterPro" id="IPR019587">
    <property type="entry name" value="Polyketide_cyclase/dehydratase"/>
</dbReference>
<sequence length="145" mass="16163">MPSIRTSIRIPAPPARVWQELADISTHVEWMADAVAIRFTTDQQEGVGTTFECDTKVGPLRLVDVMEVTSWEDERRMGVRHVGLVTGTGEFTLTPAGADGGLTDLTWTESLVFPWYLGGPLGARVATPVLRRIWEGNLRRFARRI</sequence>
<dbReference type="Pfam" id="PF10604">
    <property type="entry name" value="Polyketide_cyc2"/>
    <property type="match status" value="1"/>
</dbReference>
<dbReference type="RefSeq" id="WP_153758726.1">
    <property type="nucleotide sequence ID" value="NZ_CP045851.1"/>
</dbReference>
<keyword evidence="2" id="KW-1185">Reference proteome</keyword>
<dbReference type="InterPro" id="IPR023393">
    <property type="entry name" value="START-like_dom_sf"/>
</dbReference>
<gene>
    <name evidence="1" type="ORF">GH723_05580</name>
</gene>
<dbReference type="AlphaFoldDB" id="A0A5Q2RL88"/>